<dbReference type="Gene3D" id="1.25.10.10">
    <property type="entry name" value="Leucine-rich Repeat Variant"/>
    <property type="match status" value="1"/>
</dbReference>
<evidence type="ECO:0000259" key="2">
    <source>
        <dbReference type="Pfam" id="PF25574"/>
    </source>
</evidence>
<reference evidence="4" key="1">
    <citation type="journal article" date="2006" name="PLoS Biol.">
        <title>Macronuclear genome sequence of the ciliate Tetrahymena thermophila, a model eukaryote.</title>
        <authorList>
            <person name="Eisen J.A."/>
            <person name="Coyne R.S."/>
            <person name="Wu M."/>
            <person name="Wu D."/>
            <person name="Thiagarajan M."/>
            <person name="Wortman J.R."/>
            <person name="Badger J.H."/>
            <person name="Ren Q."/>
            <person name="Amedeo P."/>
            <person name="Jones K.M."/>
            <person name="Tallon L.J."/>
            <person name="Delcher A.L."/>
            <person name="Salzberg S.L."/>
            <person name="Silva J.C."/>
            <person name="Haas B.J."/>
            <person name="Majoros W.H."/>
            <person name="Farzad M."/>
            <person name="Carlton J.M."/>
            <person name="Smith R.K. Jr."/>
            <person name="Garg J."/>
            <person name="Pearlman R.E."/>
            <person name="Karrer K.M."/>
            <person name="Sun L."/>
            <person name="Manning G."/>
            <person name="Elde N.C."/>
            <person name="Turkewitz A.P."/>
            <person name="Asai D.J."/>
            <person name="Wilkes D.E."/>
            <person name="Wang Y."/>
            <person name="Cai H."/>
            <person name="Collins K."/>
            <person name="Stewart B.A."/>
            <person name="Lee S.R."/>
            <person name="Wilamowska K."/>
            <person name="Weinberg Z."/>
            <person name="Ruzzo W.L."/>
            <person name="Wloga D."/>
            <person name="Gaertig J."/>
            <person name="Frankel J."/>
            <person name="Tsao C.-C."/>
            <person name="Gorovsky M.A."/>
            <person name="Keeling P.J."/>
            <person name="Waller R.F."/>
            <person name="Patron N.J."/>
            <person name="Cherry J.M."/>
            <person name="Stover N.A."/>
            <person name="Krieger C.J."/>
            <person name="del Toro C."/>
            <person name="Ryder H.F."/>
            <person name="Williamson S.C."/>
            <person name="Barbeau R.A."/>
            <person name="Hamilton E.P."/>
            <person name="Orias E."/>
        </authorList>
    </citation>
    <scope>NUCLEOTIDE SEQUENCE [LARGE SCALE GENOMIC DNA]</scope>
    <source>
        <strain evidence="4">SB210</strain>
    </source>
</reference>
<organism evidence="3 4">
    <name type="scientific">Tetrahymena thermophila (strain SB210)</name>
    <dbReference type="NCBI Taxonomy" id="312017"/>
    <lineage>
        <taxon>Eukaryota</taxon>
        <taxon>Sar</taxon>
        <taxon>Alveolata</taxon>
        <taxon>Ciliophora</taxon>
        <taxon>Intramacronucleata</taxon>
        <taxon>Oligohymenophorea</taxon>
        <taxon>Hymenostomatida</taxon>
        <taxon>Tetrahymenina</taxon>
        <taxon>Tetrahymenidae</taxon>
        <taxon>Tetrahymena</taxon>
    </lineage>
</organism>
<dbReference type="KEGG" id="tet:TTHERM_00312280"/>
<proteinExistence type="predicted"/>
<dbReference type="InterPro" id="IPR016024">
    <property type="entry name" value="ARM-type_fold"/>
</dbReference>
<feature type="domain" description="Importin subunit beta-1/Transportin-1-like TPR repeats" evidence="2">
    <location>
        <begin position="88"/>
        <end position="348"/>
    </location>
</feature>
<name>Q22KQ3_TETTS</name>
<dbReference type="AlphaFoldDB" id="Q22KQ3"/>
<keyword evidence="1" id="KW-0677">Repeat</keyword>
<dbReference type="RefSeq" id="XP_001033409.1">
    <property type="nucleotide sequence ID" value="XM_001033409.3"/>
</dbReference>
<evidence type="ECO:0000256" key="1">
    <source>
        <dbReference type="ARBA" id="ARBA00022737"/>
    </source>
</evidence>
<dbReference type="InterPro" id="IPR011989">
    <property type="entry name" value="ARM-like"/>
</dbReference>
<dbReference type="InterPro" id="IPR058584">
    <property type="entry name" value="IMB1_TNPO1-like_TPR"/>
</dbReference>
<dbReference type="EMBL" id="GG662498">
    <property type="protein sequence ID" value="EAR85746.1"/>
    <property type="molecule type" value="Genomic_DNA"/>
</dbReference>
<evidence type="ECO:0000313" key="3">
    <source>
        <dbReference type="EMBL" id="EAR85746.1"/>
    </source>
</evidence>
<dbReference type="SUPFAM" id="SSF48371">
    <property type="entry name" value="ARM repeat"/>
    <property type="match status" value="1"/>
</dbReference>
<dbReference type="Proteomes" id="UP000009168">
    <property type="component" value="Unassembled WGS sequence"/>
</dbReference>
<dbReference type="InParanoid" id="Q22KQ3"/>
<keyword evidence="4" id="KW-1185">Reference proteome</keyword>
<protein>
    <recommendedName>
        <fullName evidence="2">Importin subunit beta-1/Transportin-1-like TPR repeats domain-containing protein</fullName>
    </recommendedName>
</protein>
<evidence type="ECO:0000313" key="4">
    <source>
        <dbReference type="Proteomes" id="UP000009168"/>
    </source>
</evidence>
<dbReference type="HOGENOM" id="CLU_746993_0_0_1"/>
<dbReference type="Pfam" id="PF25574">
    <property type="entry name" value="TPR_IMB1"/>
    <property type="match status" value="1"/>
</dbReference>
<gene>
    <name evidence="3" type="ORF">TTHERM_00312280</name>
</gene>
<dbReference type="GeneID" id="7846460"/>
<sequence length="371" mass="43283">MSQEELKSEIEIIQTLLNKLLNEECAEPRDFETDFGQLSDQSINFMDMIQGYFDYEKDYQFLQEIIEIFIQEFNKYISTSQNDQIECINFILDIIYQCLVLVSEQLNSNLAEQIIKMIASYFQQYSEVNEIGLDILCDVSVSLKENILPYLHQLWPYAIQGWNSQSILTKLSALKFIQDLSTSCKNSFSPSTEILEQLLDYFDNKENELQVRSQIIILFGDLFLNSNNLVLPYLDRTLSSLQDGLQEASEYALQPSEIDEIQLDVIEQYNQNLIESFQCINLSLEKNTKVFDVIETLSNFLKATCCEEKNPSQDFLITCLGLIADLIKFYKEEVKFLVNQEYTQYIVKCVQENDSSNYILKYFIDNTQKIK</sequence>
<accession>Q22KQ3</accession>